<reference evidence="2" key="1">
    <citation type="journal article" date="2021" name="Nat. Commun.">
        <title>Genomic analyses provide insights into spinach domestication and the genetic basis of agronomic traits.</title>
        <authorList>
            <person name="Cai X."/>
            <person name="Sun X."/>
            <person name="Xu C."/>
            <person name="Sun H."/>
            <person name="Wang X."/>
            <person name="Ge C."/>
            <person name="Zhang Z."/>
            <person name="Wang Q."/>
            <person name="Fei Z."/>
            <person name="Jiao C."/>
            <person name="Wang Q."/>
        </authorList>
    </citation>
    <scope>NUCLEOTIDE SEQUENCE [LARGE SCALE GENOMIC DNA]</scope>
    <source>
        <strain evidence="2">cv. Varoflay</strain>
    </source>
</reference>
<evidence type="ECO:0000259" key="1">
    <source>
        <dbReference type="Pfam" id="PF07727"/>
    </source>
</evidence>
<dbReference type="Pfam" id="PF07727">
    <property type="entry name" value="RVT_2"/>
    <property type="match status" value="1"/>
</dbReference>
<dbReference type="Proteomes" id="UP000813463">
    <property type="component" value="Chromosome 6"/>
</dbReference>
<evidence type="ECO:0000313" key="2">
    <source>
        <dbReference type="Proteomes" id="UP000813463"/>
    </source>
</evidence>
<gene>
    <name evidence="3" type="primary">LOC110784895</name>
</gene>
<reference evidence="3" key="2">
    <citation type="submission" date="2025-08" db="UniProtKB">
        <authorList>
            <consortium name="RefSeq"/>
        </authorList>
    </citation>
    <scope>IDENTIFICATION</scope>
    <source>
        <tissue evidence="3">Leaf</tissue>
    </source>
</reference>
<name>A0A9R0JS30_SPIOL</name>
<feature type="domain" description="Reverse transcriptase Ty1/copia-type" evidence="1">
    <location>
        <begin position="12"/>
        <end position="103"/>
    </location>
</feature>
<dbReference type="KEGG" id="soe:110784895"/>
<proteinExistence type="predicted"/>
<protein>
    <submittedName>
        <fullName evidence="3">Uncharacterized mitochondrial protein AtMg00810-like</fullName>
    </submittedName>
</protein>
<dbReference type="RefSeq" id="XP_021845035.2">
    <property type="nucleotide sequence ID" value="XM_021989343.2"/>
</dbReference>
<keyword evidence="2" id="KW-1185">Reference proteome</keyword>
<evidence type="ECO:0000313" key="3">
    <source>
        <dbReference type="RefSeq" id="XP_021845035.2"/>
    </source>
</evidence>
<accession>A0A9R0JS30</accession>
<sequence length="175" mass="19871">MGFVIAKSDTFLFTFKHGDDMAYLLLYVDDIILCTSSDALRDKLISHLKTEFPMSDLGPLNYSWGIYVSRNLSYMILSQKKYAHEILERAGMGTYKPVATPVVTKMQSLVQIQVLLWRTQLSTTVWEVLYSTLHLLALTLHMRCTSYTDADWGGCPDTRRSTSGYCCFLGDNLIS</sequence>
<organism evidence="2 3">
    <name type="scientific">Spinacia oleracea</name>
    <name type="common">Spinach</name>
    <dbReference type="NCBI Taxonomy" id="3562"/>
    <lineage>
        <taxon>Eukaryota</taxon>
        <taxon>Viridiplantae</taxon>
        <taxon>Streptophyta</taxon>
        <taxon>Embryophyta</taxon>
        <taxon>Tracheophyta</taxon>
        <taxon>Spermatophyta</taxon>
        <taxon>Magnoliopsida</taxon>
        <taxon>eudicotyledons</taxon>
        <taxon>Gunneridae</taxon>
        <taxon>Pentapetalae</taxon>
        <taxon>Caryophyllales</taxon>
        <taxon>Chenopodiaceae</taxon>
        <taxon>Chenopodioideae</taxon>
        <taxon>Anserineae</taxon>
        <taxon>Spinacia</taxon>
    </lineage>
</organism>
<dbReference type="GeneID" id="110784895"/>
<dbReference type="InterPro" id="IPR013103">
    <property type="entry name" value="RVT_2"/>
</dbReference>